<proteinExistence type="predicted"/>
<evidence type="ECO:0000313" key="1">
    <source>
        <dbReference type="EMBL" id="BDY13990.1"/>
    </source>
</evidence>
<gene>
    <name evidence="1" type="ORF">HCR_23030</name>
</gene>
<dbReference type="Proteomes" id="UP001321445">
    <property type="component" value="Plasmid pISO32_1"/>
</dbReference>
<sequence>MREGIGEKSVYPISMLYLEGSVDGLAKIESKGGEIFAQESADFAILVNLNKLDILTLYNTAFTLNKTVLLKNGIVQYLNIKTGNILEGCEINTLLLRKKLND</sequence>
<protein>
    <submittedName>
        <fullName evidence="1">Uncharacterized protein</fullName>
    </submittedName>
</protein>
<keyword evidence="2" id="KW-1185">Reference proteome</keyword>
<organism evidence="1 2">
    <name type="scientific">Hydrogenimonas cancrithermarum</name>
    <dbReference type="NCBI Taxonomy" id="2993563"/>
    <lineage>
        <taxon>Bacteria</taxon>
        <taxon>Pseudomonadati</taxon>
        <taxon>Campylobacterota</taxon>
        <taxon>Epsilonproteobacteria</taxon>
        <taxon>Campylobacterales</taxon>
        <taxon>Hydrogenimonadaceae</taxon>
        <taxon>Hydrogenimonas</taxon>
    </lineage>
</organism>
<keyword evidence="1" id="KW-0614">Plasmid</keyword>
<evidence type="ECO:0000313" key="2">
    <source>
        <dbReference type="Proteomes" id="UP001321445"/>
    </source>
</evidence>
<reference evidence="1 2" key="1">
    <citation type="submission" date="2023-03" db="EMBL/GenBank/DDBJ databases">
        <title>Description of Hydrogenimonas sp. ISO32.</title>
        <authorList>
            <person name="Mino S."/>
            <person name="Fukazawa S."/>
            <person name="Sawabe T."/>
        </authorList>
    </citation>
    <scope>NUCLEOTIDE SEQUENCE [LARGE SCALE GENOMIC DNA]</scope>
    <source>
        <strain evidence="1 2">ISO32</strain>
        <plasmid evidence="1 2">pISO32_1</plasmid>
    </source>
</reference>
<dbReference type="EMBL" id="AP027371">
    <property type="protein sequence ID" value="BDY13990.1"/>
    <property type="molecule type" value="Genomic_DNA"/>
</dbReference>
<name>A0ABN6WXG0_9BACT</name>
<dbReference type="RefSeq" id="WP_286338055.1">
    <property type="nucleotide sequence ID" value="NZ_AP027371.1"/>
</dbReference>
<accession>A0ABN6WXG0</accession>
<geneLocation type="plasmid" evidence="1 2">
    <name>pISO32_1</name>
</geneLocation>